<proteinExistence type="predicted"/>
<comment type="pathway">
    <text evidence="1">Protein modification; protein ubiquitination.</text>
</comment>
<evidence type="ECO:0000259" key="4">
    <source>
        <dbReference type="SMART" id="SM00722"/>
    </source>
</evidence>
<dbReference type="STRING" id="159087.Daro_2908"/>
<dbReference type="EMBL" id="CP000089">
    <property type="protein sequence ID" value="AAZ47638.1"/>
    <property type="molecule type" value="Genomic_DNA"/>
</dbReference>
<name>Q47BZ3_DECAR</name>
<dbReference type="InterPro" id="IPR026464">
    <property type="entry name" value="NosD_copper_fam"/>
</dbReference>
<dbReference type="InterPro" id="IPR022441">
    <property type="entry name" value="Para_beta_helix_rpt-2"/>
</dbReference>
<feature type="domain" description="Carbohydrate-binding/sugar hydrolysis" evidence="4">
    <location>
        <begin position="47"/>
        <end position="194"/>
    </location>
</feature>
<dbReference type="PANTHER" id="PTHR22990:SF15">
    <property type="entry name" value="F-BOX ONLY PROTEIN 10"/>
    <property type="match status" value="1"/>
</dbReference>
<gene>
    <name evidence="5" type="ordered locus">Daro_2908</name>
</gene>
<evidence type="ECO:0000313" key="5">
    <source>
        <dbReference type="EMBL" id="AAZ47638.1"/>
    </source>
</evidence>
<dbReference type="InterPro" id="IPR012334">
    <property type="entry name" value="Pectin_lyas_fold"/>
</dbReference>
<dbReference type="NCBIfam" id="TIGR04247">
    <property type="entry name" value="NosD_copper_fam"/>
    <property type="match status" value="1"/>
</dbReference>
<dbReference type="InterPro" id="IPR011050">
    <property type="entry name" value="Pectin_lyase_fold/virulence"/>
</dbReference>
<evidence type="ECO:0000256" key="2">
    <source>
        <dbReference type="ARBA" id="ARBA00022737"/>
    </source>
</evidence>
<evidence type="ECO:0000256" key="3">
    <source>
        <dbReference type="ARBA" id="ARBA00022786"/>
    </source>
</evidence>
<dbReference type="InterPro" id="IPR006626">
    <property type="entry name" value="PbH1"/>
</dbReference>
<dbReference type="eggNOG" id="COG3420">
    <property type="taxonomic scope" value="Bacteria"/>
</dbReference>
<dbReference type="PANTHER" id="PTHR22990">
    <property type="entry name" value="F-BOX ONLY PROTEIN"/>
    <property type="match status" value="1"/>
</dbReference>
<dbReference type="AlphaFoldDB" id="Q47BZ3"/>
<dbReference type="NCBIfam" id="TIGR03804">
    <property type="entry name" value="para_beta_helix"/>
    <property type="match status" value="1"/>
</dbReference>
<keyword evidence="2" id="KW-0677">Repeat</keyword>
<dbReference type="SMART" id="SM00710">
    <property type="entry name" value="PbH1"/>
    <property type="match status" value="9"/>
</dbReference>
<dbReference type="Pfam" id="PF05048">
    <property type="entry name" value="NosD"/>
    <property type="match status" value="1"/>
</dbReference>
<dbReference type="InterPro" id="IPR051550">
    <property type="entry name" value="SCF-Subunits/Alg-Epimerases"/>
</dbReference>
<reference evidence="5" key="1">
    <citation type="submission" date="2005-08" db="EMBL/GenBank/DDBJ databases">
        <title>Complete sequence of Dechloromonas aromatica RCB.</title>
        <authorList>
            <person name="Salinero K.K."/>
            <person name="Copeland A."/>
            <person name="Lucas S."/>
            <person name="Lapidus A."/>
            <person name="Barry K."/>
            <person name="Detter J.C."/>
            <person name="Glavina T."/>
            <person name="Hammon N."/>
            <person name="Israni S."/>
            <person name="Pitluck S."/>
            <person name="Di Bartolo G."/>
            <person name="Trong S."/>
            <person name="Schmutz J."/>
            <person name="Larimer F."/>
            <person name="Land M."/>
            <person name="Ivanova N."/>
            <person name="Richardson P."/>
        </authorList>
    </citation>
    <scope>NUCLEOTIDE SEQUENCE</scope>
    <source>
        <strain evidence="5">RCB</strain>
    </source>
</reference>
<accession>Q47BZ3</accession>
<dbReference type="SMART" id="SM00722">
    <property type="entry name" value="CASH"/>
    <property type="match status" value="1"/>
</dbReference>
<keyword evidence="3" id="KW-0833">Ubl conjugation pathway</keyword>
<dbReference type="HOGENOM" id="CLU_041882_1_0_4"/>
<organism evidence="5">
    <name type="scientific">Dechloromonas aromatica (strain RCB)</name>
    <dbReference type="NCBI Taxonomy" id="159087"/>
    <lineage>
        <taxon>Bacteria</taxon>
        <taxon>Pseudomonadati</taxon>
        <taxon>Pseudomonadota</taxon>
        <taxon>Betaproteobacteria</taxon>
        <taxon>Rhodocyclales</taxon>
        <taxon>Azonexaceae</taxon>
        <taxon>Dechloromonas</taxon>
    </lineage>
</organism>
<protein>
    <submittedName>
        <fullName evidence="5">Periplasmic copper-binding protein</fullName>
    </submittedName>
</protein>
<dbReference type="SUPFAM" id="SSF51126">
    <property type="entry name" value="Pectin lyase-like"/>
    <property type="match status" value="1"/>
</dbReference>
<dbReference type="InterPro" id="IPR007742">
    <property type="entry name" value="NosD_dom"/>
</dbReference>
<sequence>MQVEAAILPWWLNLDPMNFRFILALLGLSLSPPAFANQSLQAWLDTALPGTVLRLPPGNYSGPATINKPLTVEGNGKVIIDAGGKGTVLTIKADRVTVRGLTLRSSGDSHDAIDGGIMVEAGNGLLIENNVIEDVLFGISLHRTTDSIVRNNRIRSRAIDSAERGDGLRLWYSTGNRIENNDIAQIRDVTISNSPHNRYTGNTIRNSRRAFNLLFSHRSLIERNLLEKNSTGIIALNSDGLLIRKNRILHAMDASGAGIALKETSAALIVDNEIVHCAHGIMADSPMDAINRIVFINNVIAHNITGIYFYGAKGGHIAINNTFKSNLWPVTIIGDGDPMNDTWWGNNWDTYEGFDLDGDGFGDKPHELHAYADRIWIETPSATFFRNSPVLELLDFLERLAPFSTPSLILRDTAPRMRKVQQ</sequence>
<dbReference type="Gene3D" id="2.160.20.10">
    <property type="entry name" value="Single-stranded right-handed beta-helix, Pectin lyase-like"/>
    <property type="match status" value="2"/>
</dbReference>
<dbReference type="KEGG" id="dar:Daro_2908"/>
<dbReference type="InterPro" id="IPR006633">
    <property type="entry name" value="Carb-bd_sugar_hydrolysis-dom"/>
</dbReference>
<evidence type="ECO:0000256" key="1">
    <source>
        <dbReference type="ARBA" id="ARBA00004906"/>
    </source>
</evidence>